<keyword evidence="3" id="KW-1185">Reference proteome</keyword>
<accession>A0AAV7MX94</accession>
<dbReference type="EMBL" id="JANPWB010000013">
    <property type="protein sequence ID" value="KAJ1108336.1"/>
    <property type="molecule type" value="Genomic_DNA"/>
</dbReference>
<organism evidence="2 3">
    <name type="scientific">Pleurodeles waltl</name>
    <name type="common">Iberian ribbed newt</name>
    <dbReference type="NCBI Taxonomy" id="8319"/>
    <lineage>
        <taxon>Eukaryota</taxon>
        <taxon>Metazoa</taxon>
        <taxon>Chordata</taxon>
        <taxon>Craniata</taxon>
        <taxon>Vertebrata</taxon>
        <taxon>Euteleostomi</taxon>
        <taxon>Amphibia</taxon>
        <taxon>Batrachia</taxon>
        <taxon>Caudata</taxon>
        <taxon>Salamandroidea</taxon>
        <taxon>Salamandridae</taxon>
        <taxon>Pleurodelinae</taxon>
        <taxon>Pleurodeles</taxon>
    </lineage>
</organism>
<sequence>MHHLETVEKAGRMKRYKVASSRLATLLWFCRRPKQSAVDPLAEGGEGDAEELCSTRSRGYFDPTWRNRRNLWAPRLGCAALLTWDGLHSKWQTRPTSNGHDRRGAGGGGWPGICPGWRLPGREAGDCQSDVAWQKPQEEPPTDAVAAGGGATSDQGARMAEMRLEAGEAVGRGATARLAGELQVKVLCSGLGGSLHGEEERRHLPQRQGARCPRPPPRQLE</sequence>
<dbReference type="Proteomes" id="UP001066276">
    <property type="component" value="Chromosome 9"/>
</dbReference>
<proteinExistence type="predicted"/>
<evidence type="ECO:0000313" key="3">
    <source>
        <dbReference type="Proteomes" id="UP001066276"/>
    </source>
</evidence>
<gene>
    <name evidence="2" type="ORF">NDU88_005712</name>
</gene>
<feature type="region of interest" description="Disordered" evidence="1">
    <location>
        <begin position="192"/>
        <end position="221"/>
    </location>
</feature>
<reference evidence="2" key="1">
    <citation type="journal article" date="2022" name="bioRxiv">
        <title>Sequencing and chromosome-scale assembly of the giantPleurodeles waltlgenome.</title>
        <authorList>
            <person name="Brown T."/>
            <person name="Elewa A."/>
            <person name="Iarovenko S."/>
            <person name="Subramanian E."/>
            <person name="Araus A.J."/>
            <person name="Petzold A."/>
            <person name="Susuki M."/>
            <person name="Suzuki K.-i.T."/>
            <person name="Hayashi T."/>
            <person name="Toyoda A."/>
            <person name="Oliveira C."/>
            <person name="Osipova E."/>
            <person name="Leigh N.D."/>
            <person name="Simon A."/>
            <person name="Yun M.H."/>
        </authorList>
    </citation>
    <scope>NUCLEOTIDE SEQUENCE</scope>
    <source>
        <strain evidence="2">20211129_DDA</strain>
        <tissue evidence="2">Liver</tissue>
    </source>
</reference>
<evidence type="ECO:0000313" key="2">
    <source>
        <dbReference type="EMBL" id="KAJ1108336.1"/>
    </source>
</evidence>
<evidence type="ECO:0000256" key="1">
    <source>
        <dbReference type="SAM" id="MobiDB-lite"/>
    </source>
</evidence>
<protein>
    <submittedName>
        <fullName evidence="2">Uncharacterized protein</fullName>
    </submittedName>
</protein>
<feature type="region of interest" description="Disordered" evidence="1">
    <location>
        <begin position="135"/>
        <end position="156"/>
    </location>
</feature>
<comment type="caution">
    <text evidence="2">The sequence shown here is derived from an EMBL/GenBank/DDBJ whole genome shotgun (WGS) entry which is preliminary data.</text>
</comment>
<name>A0AAV7MX94_PLEWA</name>
<dbReference type="AlphaFoldDB" id="A0AAV7MX94"/>